<evidence type="ECO:0000256" key="2">
    <source>
        <dbReference type="SAM" id="SignalP"/>
    </source>
</evidence>
<protein>
    <submittedName>
        <fullName evidence="3">GLPGLI family protein</fullName>
    </submittedName>
</protein>
<dbReference type="Proteomes" id="UP000198705">
    <property type="component" value="Unassembled WGS sequence"/>
</dbReference>
<keyword evidence="2" id="KW-0732">Signal</keyword>
<feature type="compositionally biased region" description="Basic and acidic residues" evidence="1">
    <location>
        <begin position="174"/>
        <end position="192"/>
    </location>
</feature>
<evidence type="ECO:0000313" key="4">
    <source>
        <dbReference type="Proteomes" id="UP000198705"/>
    </source>
</evidence>
<dbReference type="OrthoDB" id="1068986at2"/>
<feature type="signal peptide" evidence="2">
    <location>
        <begin position="1"/>
        <end position="23"/>
    </location>
</feature>
<feature type="chain" id="PRO_5011722425" evidence="2">
    <location>
        <begin position="24"/>
        <end position="306"/>
    </location>
</feature>
<evidence type="ECO:0000313" key="3">
    <source>
        <dbReference type="EMBL" id="SFN54540.1"/>
    </source>
</evidence>
<dbReference type="Pfam" id="PF09697">
    <property type="entry name" value="Porph_ging"/>
    <property type="match status" value="1"/>
</dbReference>
<dbReference type="InterPro" id="IPR005901">
    <property type="entry name" value="GLPGLI"/>
</dbReference>
<evidence type="ECO:0000256" key="1">
    <source>
        <dbReference type="SAM" id="MobiDB-lite"/>
    </source>
</evidence>
<dbReference type="NCBIfam" id="TIGR01200">
    <property type="entry name" value="GLPGLI"/>
    <property type="match status" value="1"/>
</dbReference>
<dbReference type="STRING" id="649333.SAMN04487989_1011136"/>
<proteinExistence type="predicted"/>
<accession>A0A1I4ZWS4</accession>
<dbReference type="AlphaFoldDB" id="A0A1I4ZWS4"/>
<feature type="region of interest" description="Disordered" evidence="1">
    <location>
        <begin position="170"/>
        <end position="201"/>
    </location>
</feature>
<dbReference type="EMBL" id="FOVN01000001">
    <property type="protein sequence ID" value="SFN54540.1"/>
    <property type="molecule type" value="Genomic_DNA"/>
</dbReference>
<gene>
    <name evidence="3" type="ORF">SAMN04487989_1011136</name>
</gene>
<dbReference type="RefSeq" id="WP_092206633.1">
    <property type="nucleotide sequence ID" value="NZ_FOVN01000001.1"/>
</dbReference>
<reference evidence="4" key="1">
    <citation type="submission" date="2016-10" db="EMBL/GenBank/DDBJ databases">
        <authorList>
            <person name="Varghese N."/>
            <person name="Submissions S."/>
        </authorList>
    </citation>
    <scope>NUCLEOTIDE SEQUENCE [LARGE SCALE GENOMIC DNA]</scope>
    <source>
        <strain evidence="4">DSM 23925</strain>
    </source>
</reference>
<sequence>MNQFYKFVAILCLVFTTASFSYAQQDFQGKAYYQTKTTMDLDNWGGRQMSEQQKKQIMERMKSMLEKTYVLTFSQTESTYKEEEKLEAPGSGRGFGMMGSFTGGAQYKNIKDKQMLQEQEFFGKQFLIVDALKDLDWELSGETRQIGQYMCFKATAVKTVDEFDWTSMRRRSDRNKENETKEQSKDSLKVETDSTATNSTGKDFMSEIEVPKEITVTAWYTPQIPVNNGPGEYWGLPGLILEINADRTTMLCSKIVLNPSEKDEIKKPSKGKEVTRDEYNTIMKQKMEEMREMYGGRGGRGGGRGR</sequence>
<name>A0A1I4ZWS4_9FLAO</name>
<keyword evidence="4" id="KW-1185">Reference proteome</keyword>
<organism evidence="3 4">
    <name type="scientific">Bizionia echini</name>
    <dbReference type="NCBI Taxonomy" id="649333"/>
    <lineage>
        <taxon>Bacteria</taxon>
        <taxon>Pseudomonadati</taxon>
        <taxon>Bacteroidota</taxon>
        <taxon>Flavobacteriia</taxon>
        <taxon>Flavobacteriales</taxon>
        <taxon>Flavobacteriaceae</taxon>
        <taxon>Bizionia</taxon>
    </lineage>
</organism>